<dbReference type="InParanoid" id="H2XVK5"/>
<dbReference type="AlphaFoldDB" id="H2XVK5"/>
<reference evidence="2" key="3">
    <citation type="submission" date="2025-08" db="UniProtKB">
        <authorList>
            <consortium name="Ensembl"/>
        </authorList>
    </citation>
    <scope>IDENTIFICATION</scope>
</reference>
<sequence length="49" mass="5894">MYVSHCISHLYISYYIIMHCKSSHAFLILPILYFLVRIFKILIMICKTI</sequence>
<feature type="transmembrane region" description="Helical" evidence="1">
    <location>
        <begin position="12"/>
        <end position="35"/>
    </location>
</feature>
<name>H2XVK5_CIOIN</name>
<protein>
    <submittedName>
        <fullName evidence="2">Uncharacterized protein</fullName>
    </submittedName>
</protein>
<reference evidence="3" key="1">
    <citation type="journal article" date="2002" name="Science">
        <title>The draft genome of Ciona intestinalis: insights into chordate and vertebrate origins.</title>
        <authorList>
            <person name="Dehal P."/>
            <person name="Satou Y."/>
            <person name="Campbell R.K."/>
            <person name="Chapman J."/>
            <person name="Degnan B."/>
            <person name="De Tomaso A."/>
            <person name="Davidson B."/>
            <person name="Di Gregorio A."/>
            <person name="Gelpke M."/>
            <person name="Goodstein D.M."/>
            <person name="Harafuji N."/>
            <person name="Hastings K.E."/>
            <person name="Ho I."/>
            <person name="Hotta K."/>
            <person name="Huang W."/>
            <person name="Kawashima T."/>
            <person name="Lemaire P."/>
            <person name="Martinez D."/>
            <person name="Meinertzhagen I.A."/>
            <person name="Necula S."/>
            <person name="Nonaka M."/>
            <person name="Putnam N."/>
            <person name="Rash S."/>
            <person name="Saiga H."/>
            <person name="Satake M."/>
            <person name="Terry A."/>
            <person name="Yamada L."/>
            <person name="Wang H.G."/>
            <person name="Awazu S."/>
            <person name="Azumi K."/>
            <person name="Boore J."/>
            <person name="Branno M."/>
            <person name="Chin-Bow S."/>
            <person name="DeSantis R."/>
            <person name="Doyle S."/>
            <person name="Francino P."/>
            <person name="Keys D.N."/>
            <person name="Haga S."/>
            <person name="Hayashi H."/>
            <person name="Hino K."/>
            <person name="Imai K.S."/>
            <person name="Inaba K."/>
            <person name="Kano S."/>
            <person name="Kobayashi K."/>
            <person name="Kobayashi M."/>
            <person name="Lee B.I."/>
            <person name="Makabe K.W."/>
            <person name="Manohar C."/>
            <person name="Matassi G."/>
            <person name="Medina M."/>
            <person name="Mochizuki Y."/>
            <person name="Mount S."/>
            <person name="Morishita T."/>
            <person name="Miura S."/>
            <person name="Nakayama A."/>
            <person name="Nishizaka S."/>
            <person name="Nomoto H."/>
            <person name="Ohta F."/>
            <person name="Oishi K."/>
            <person name="Rigoutsos I."/>
            <person name="Sano M."/>
            <person name="Sasaki A."/>
            <person name="Sasakura Y."/>
            <person name="Shoguchi E."/>
            <person name="Shin-i T."/>
            <person name="Spagnuolo A."/>
            <person name="Stainier D."/>
            <person name="Suzuki M.M."/>
            <person name="Tassy O."/>
            <person name="Takatori N."/>
            <person name="Tokuoka M."/>
            <person name="Yagi K."/>
            <person name="Yoshizaki F."/>
            <person name="Wada S."/>
            <person name="Zhang C."/>
            <person name="Hyatt P.D."/>
            <person name="Larimer F."/>
            <person name="Detter C."/>
            <person name="Doggett N."/>
            <person name="Glavina T."/>
            <person name="Hawkins T."/>
            <person name="Richardson P."/>
            <person name="Lucas S."/>
            <person name="Kohara Y."/>
            <person name="Levine M."/>
            <person name="Satoh N."/>
            <person name="Rokhsar D.S."/>
        </authorList>
    </citation>
    <scope>NUCLEOTIDE SEQUENCE [LARGE SCALE GENOMIC DNA]</scope>
</reference>
<organism evidence="2 3">
    <name type="scientific">Ciona intestinalis</name>
    <name type="common">Transparent sea squirt</name>
    <name type="synonym">Ascidia intestinalis</name>
    <dbReference type="NCBI Taxonomy" id="7719"/>
    <lineage>
        <taxon>Eukaryota</taxon>
        <taxon>Metazoa</taxon>
        <taxon>Chordata</taxon>
        <taxon>Tunicata</taxon>
        <taxon>Ascidiacea</taxon>
        <taxon>Phlebobranchia</taxon>
        <taxon>Cionidae</taxon>
        <taxon>Ciona</taxon>
    </lineage>
</organism>
<proteinExistence type="predicted"/>
<evidence type="ECO:0000256" key="1">
    <source>
        <dbReference type="SAM" id="Phobius"/>
    </source>
</evidence>
<reference evidence="2" key="2">
    <citation type="journal article" date="2008" name="Genome Biol.">
        <title>Improved genome assembly and evidence-based global gene model set for the chordate Ciona intestinalis: new insight into intron and operon populations.</title>
        <authorList>
            <person name="Satou Y."/>
            <person name="Mineta K."/>
            <person name="Ogasawara M."/>
            <person name="Sasakura Y."/>
            <person name="Shoguchi E."/>
            <person name="Ueno K."/>
            <person name="Yamada L."/>
            <person name="Matsumoto J."/>
            <person name="Wasserscheid J."/>
            <person name="Dewar K."/>
            <person name="Wiley G.B."/>
            <person name="Macmil S.L."/>
            <person name="Roe B.A."/>
            <person name="Zeller R.W."/>
            <person name="Hastings K.E."/>
            <person name="Lemaire P."/>
            <person name="Lindquist E."/>
            <person name="Endo T."/>
            <person name="Hotta K."/>
            <person name="Inaba K."/>
        </authorList>
    </citation>
    <scope>NUCLEOTIDE SEQUENCE [LARGE SCALE GENOMIC DNA]</scope>
    <source>
        <strain evidence="2">wild type</strain>
    </source>
</reference>
<reference evidence="2" key="4">
    <citation type="submission" date="2025-09" db="UniProtKB">
        <authorList>
            <consortium name="Ensembl"/>
        </authorList>
    </citation>
    <scope>IDENTIFICATION</scope>
</reference>
<dbReference type="Ensembl" id="ENSCINT00000030787.1">
    <property type="protein sequence ID" value="ENSCINP00000033689.1"/>
    <property type="gene ID" value="ENSCING00000020528.1"/>
</dbReference>
<keyword evidence="1" id="KW-1133">Transmembrane helix</keyword>
<accession>H2XVK5</accession>
<keyword evidence="1" id="KW-0472">Membrane</keyword>
<evidence type="ECO:0000313" key="3">
    <source>
        <dbReference type="Proteomes" id="UP000008144"/>
    </source>
</evidence>
<keyword evidence="3" id="KW-1185">Reference proteome</keyword>
<dbReference type="HOGENOM" id="CLU_3142539_0_0_1"/>
<dbReference type="EMBL" id="EAAA01002928">
    <property type="status" value="NOT_ANNOTATED_CDS"/>
    <property type="molecule type" value="Genomic_DNA"/>
</dbReference>
<keyword evidence="1" id="KW-0812">Transmembrane</keyword>
<dbReference type="Proteomes" id="UP000008144">
    <property type="component" value="Chromosome 9"/>
</dbReference>
<evidence type="ECO:0000313" key="2">
    <source>
        <dbReference type="Ensembl" id="ENSCINP00000033689.1"/>
    </source>
</evidence>